<proteinExistence type="predicted"/>
<dbReference type="InterPro" id="IPR050345">
    <property type="entry name" value="Aliph_Amidase/BUP"/>
</dbReference>
<dbReference type="Proteomes" id="UP000192247">
    <property type="component" value="Unassembled WGS sequence"/>
</dbReference>
<dbReference type="PANTHER" id="PTHR43674:SF2">
    <property type="entry name" value="BETA-UREIDOPROPIONASE"/>
    <property type="match status" value="1"/>
</dbReference>
<keyword evidence="1" id="KW-0378">Hydrolase</keyword>
<gene>
    <name evidence="3" type="ORF">BIW11_07091</name>
</gene>
<reference evidence="3 4" key="1">
    <citation type="journal article" date="2017" name="Gigascience">
        <title>Draft genome of the honey bee ectoparasitic mite, Tropilaelaps mercedesae, is shaped by the parasitic life history.</title>
        <authorList>
            <person name="Dong X."/>
            <person name="Armstrong S.D."/>
            <person name="Xia D."/>
            <person name="Makepeace B.L."/>
            <person name="Darby A.C."/>
            <person name="Kadowaki T."/>
        </authorList>
    </citation>
    <scope>NUCLEOTIDE SEQUENCE [LARGE SCALE GENOMIC DNA]</scope>
    <source>
        <strain evidence="3">Wuxi-XJTLU</strain>
    </source>
</reference>
<keyword evidence="4" id="KW-1185">Reference proteome</keyword>
<evidence type="ECO:0000259" key="2">
    <source>
        <dbReference type="PROSITE" id="PS50263"/>
    </source>
</evidence>
<dbReference type="Pfam" id="PF00795">
    <property type="entry name" value="CN_hydrolase"/>
    <property type="match status" value="1"/>
</dbReference>
<dbReference type="OrthoDB" id="412018at2759"/>
<dbReference type="PANTHER" id="PTHR43674">
    <property type="entry name" value="NITRILASE C965.09-RELATED"/>
    <property type="match status" value="1"/>
</dbReference>
<dbReference type="EMBL" id="MNPL01003525">
    <property type="protein sequence ID" value="OQR77448.1"/>
    <property type="molecule type" value="Genomic_DNA"/>
</dbReference>
<dbReference type="InParanoid" id="A0A1V9XVR8"/>
<dbReference type="GO" id="GO:0033396">
    <property type="term" value="P:beta-alanine biosynthetic process via 3-ureidopropionate"/>
    <property type="evidence" value="ECO:0007669"/>
    <property type="project" value="TreeGrafter"/>
</dbReference>
<accession>A0A1V9XVR8</accession>
<dbReference type="InterPro" id="IPR036526">
    <property type="entry name" value="C-N_Hydrolase_sf"/>
</dbReference>
<dbReference type="FunCoup" id="A0A1V9XVR8">
    <property type="interactions" value="134"/>
</dbReference>
<protein>
    <submittedName>
        <fullName evidence="3">Beta-ureidopropionase-like</fullName>
    </submittedName>
</protein>
<feature type="domain" description="CN hydrolase" evidence="2">
    <location>
        <begin position="1"/>
        <end position="220"/>
    </location>
</feature>
<dbReference type="InterPro" id="IPR003010">
    <property type="entry name" value="C-N_Hydrolase"/>
</dbReference>
<sequence>MPFAFCTREKLRWCEFAESAEDGPTIRRCQTLAQKHNIVVIAPILERDEQDVIWNTAVVISNSGAVLGKTRKNHIPRLGGFNESTYYMESRLGHPVFQTAFGRIAINICYGRHHPLNWLTFALHGADIVFNPSATVDGLSEALWPIEARCAAIANSYFTAAINRIGTEIFPSEFTSGDGRPARTTFGHFYGSSYVAGPDGSRTPGLSRVREGVLVTEIDLNLNRQVRDHWGFRMTQRLDMYADVLSWASQPHFNPETRQIITDPTIGSN</sequence>
<dbReference type="SUPFAM" id="SSF56317">
    <property type="entry name" value="Carbon-nitrogen hydrolase"/>
    <property type="match status" value="1"/>
</dbReference>
<comment type="caution">
    <text evidence="3">The sequence shown here is derived from an EMBL/GenBank/DDBJ whole genome shotgun (WGS) entry which is preliminary data.</text>
</comment>
<dbReference type="STRING" id="418985.A0A1V9XVR8"/>
<organism evidence="3 4">
    <name type="scientific">Tropilaelaps mercedesae</name>
    <dbReference type="NCBI Taxonomy" id="418985"/>
    <lineage>
        <taxon>Eukaryota</taxon>
        <taxon>Metazoa</taxon>
        <taxon>Ecdysozoa</taxon>
        <taxon>Arthropoda</taxon>
        <taxon>Chelicerata</taxon>
        <taxon>Arachnida</taxon>
        <taxon>Acari</taxon>
        <taxon>Parasitiformes</taxon>
        <taxon>Mesostigmata</taxon>
        <taxon>Gamasina</taxon>
        <taxon>Dermanyssoidea</taxon>
        <taxon>Laelapidae</taxon>
        <taxon>Tropilaelaps</taxon>
    </lineage>
</organism>
<dbReference type="AlphaFoldDB" id="A0A1V9XVR8"/>
<evidence type="ECO:0000256" key="1">
    <source>
        <dbReference type="ARBA" id="ARBA00022801"/>
    </source>
</evidence>
<name>A0A1V9XVR8_9ACAR</name>
<evidence type="ECO:0000313" key="3">
    <source>
        <dbReference type="EMBL" id="OQR77448.1"/>
    </source>
</evidence>
<evidence type="ECO:0000313" key="4">
    <source>
        <dbReference type="Proteomes" id="UP000192247"/>
    </source>
</evidence>
<dbReference type="Gene3D" id="3.60.110.10">
    <property type="entry name" value="Carbon-nitrogen hydrolase"/>
    <property type="match status" value="1"/>
</dbReference>
<dbReference type="PROSITE" id="PS50263">
    <property type="entry name" value="CN_HYDROLASE"/>
    <property type="match status" value="1"/>
</dbReference>
<dbReference type="GO" id="GO:0003837">
    <property type="term" value="F:beta-ureidopropionase activity"/>
    <property type="evidence" value="ECO:0007669"/>
    <property type="project" value="TreeGrafter"/>
</dbReference>